<dbReference type="Pfam" id="PF01549">
    <property type="entry name" value="ShK"/>
    <property type="match status" value="1"/>
</dbReference>
<evidence type="ECO:0000256" key="11">
    <source>
        <dbReference type="ARBA" id="ARBA00022989"/>
    </source>
</evidence>
<dbReference type="PROSITE" id="PS51670">
    <property type="entry name" value="SHKT"/>
    <property type="match status" value="1"/>
</dbReference>
<feature type="transmembrane region" description="Helical" evidence="17">
    <location>
        <begin position="176"/>
        <end position="196"/>
    </location>
</feature>
<feature type="transmembrane region" description="Helical" evidence="17">
    <location>
        <begin position="318"/>
        <end position="341"/>
    </location>
</feature>
<keyword evidence="11 17" id="KW-1133">Transmembrane helix</keyword>
<evidence type="ECO:0000256" key="5">
    <source>
        <dbReference type="ARBA" id="ARBA00022670"/>
    </source>
</evidence>
<keyword evidence="13 17" id="KW-0472">Membrane</keyword>
<protein>
    <submittedName>
        <fullName evidence="22">ShKT domain-containing protein</fullName>
    </submittedName>
</protein>
<keyword evidence="7" id="KW-0479">Metal-binding</keyword>
<comment type="subcellular location">
    <subcellularLocation>
        <location evidence="2">Membrane</location>
    </subcellularLocation>
</comment>
<dbReference type="PROSITE" id="PS52035">
    <property type="entry name" value="PEPTIDASE_M14"/>
    <property type="match status" value="1"/>
</dbReference>
<keyword evidence="10" id="KW-0862">Zinc</keyword>
<feature type="transmembrane region" description="Helical" evidence="17">
    <location>
        <begin position="145"/>
        <end position="164"/>
    </location>
</feature>
<feature type="transmembrane region" description="Helical" evidence="17">
    <location>
        <begin position="65"/>
        <end position="90"/>
    </location>
</feature>
<dbReference type="SMART" id="SM00254">
    <property type="entry name" value="ShKT"/>
    <property type="match status" value="1"/>
</dbReference>
<dbReference type="FunFam" id="3.40.630.10:FF:000056">
    <property type="entry name" value="Zinc carboxypeptidase"/>
    <property type="match status" value="1"/>
</dbReference>
<dbReference type="InterPro" id="IPR003582">
    <property type="entry name" value="ShKT_dom"/>
</dbReference>
<dbReference type="InterPro" id="IPR036990">
    <property type="entry name" value="M14A-like_propep"/>
</dbReference>
<keyword evidence="14" id="KW-1015">Disulfide bond</keyword>
<dbReference type="InterPro" id="IPR017452">
    <property type="entry name" value="GPCR_Rhodpsn_7TM"/>
</dbReference>
<evidence type="ECO:0000256" key="14">
    <source>
        <dbReference type="ARBA" id="ARBA00023157"/>
    </source>
</evidence>
<dbReference type="PROSITE" id="PS50262">
    <property type="entry name" value="G_PROTEIN_RECEP_F1_2"/>
    <property type="match status" value="1"/>
</dbReference>
<dbReference type="PANTHER" id="PTHR11705:SF131">
    <property type="entry name" value="SHKT DOMAIN-CONTAINING PROTEIN"/>
    <property type="match status" value="1"/>
</dbReference>
<dbReference type="Gene3D" id="1.20.1070.10">
    <property type="entry name" value="Rhodopsin 7-helix transmembrane proteins"/>
    <property type="match status" value="1"/>
</dbReference>
<dbReference type="Pfam" id="PF00246">
    <property type="entry name" value="Peptidase_M14"/>
    <property type="match status" value="1"/>
</dbReference>
<keyword evidence="21" id="KW-1185">Reference proteome</keyword>
<evidence type="ECO:0000256" key="7">
    <source>
        <dbReference type="ARBA" id="ARBA00022723"/>
    </source>
</evidence>
<evidence type="ECO:0000313" key="21">
    <source>
        <dbReference type="Proteomes" id="UP000035681"/>
    </source>
</evidence>
<keyword evidence="6 17" id="KW-0812">Transmembrane</keyword>
<evidence type="ECO:0000313" key="22">
    <source>
        <dbReference type="WBParaSite" id="TCONS_00000954.p1"/>
    </source>
</evidence>
<keyword evidence="9" id="KW-0378">Hydrolase</keyword>
<evidence type="ECO:0000256" key="9">
    <source>
        <dbReference type="ARBA" id="ARBA00022801"/>
    </source>
</evidence>
<evidence type="ECO:0000256" key="16">
    <source>
        <dbReference type="PROSITE-ProRule" id="PRU01379"/>
    </source>
</evidence>
<evidence type="ECO:0000256" key="4">
    <source>
        <dbReference type="ARBA" id="ARBA00022645"/>
    </source>
</evidence>
<feature type="domain" description="Peptidase M14" evidence="20">
    <location>
        <begin position="488"/>
        <end position="804"/>
    </location>
</feature>
<feature type="active site" description="Proton donor/acceptor" evidence="16">
    <location>
        <position position="768"/>
    </location>
</feature>
<evidence type="ECO:0000256" key="12">
    <source>
        <dbReference type="ARBA" id="ARBA00023049"/>
    </source>
</evidence>
<sequence>MNITQHIIKNFISNTDQIQLKSQLLPKIASINDEDYSNDINFLSEDTFNKNEINLNGWNLNGDDVFAGLFLLIFGMFGIILYVVVCIAMARMCKEIVGFRFLVSQALTDILLLLQFGIWPGVVILTQNEITPHKYRWHIHIYLNFTWWAMVYHYSIVAWSRLAAVQFPNWFRTLSYRTCLIICSIAWIGGLLQTLIEHQLSWFEILYYDPKQYSLTGDWVNYNEKGTATYYMIFNWAAIILPFPFYGYALYVLFKRQQRQYYNSLKYRLRENSYTSDYTVQRQLSIETRLLIPCIINTILFVVGQIAISICSKTTGKWISWTVMVIFTTNSFVNPVLYLCFSSVIRRYLFTNCEKQLNTSSIYRDFDFRSSSQATYDKYIIVQLIPNNLTQLNELNNIYESGNFDFWKSPTQINAPVDVLLTPKTQIHFMHLISKLGLDYKILVSDVVDFIDKKEIQIGENRKHFIRNNNFIRKDDSAFDSLGLKMGDYHNYDDVVNWMKRIEKKFSNFVKVFSIGKSFEGRDIYGIMIGNSLNDKSKRIIWIDSGIHAREWAAIHTGIYAIYHIVNNYGTDNDITNYINNLNIVIFPILNPDGYEYTRSDPRNPLVRFWRKNRGQLRCGKNNKNGKESCCKGVDLNRNFDYKFSQVGTSFDPCSEIYHGAKQFSEPETQAIRDAVIKGNFSGRIDAMISLHAYSQLFIYPFSIAKSVYPENISDLKRIASKAVLAIKKMYGTKYQYGTGPELIYPYTGGSTDWAKETAKIQYTYTIEVRPSYFDWNGFILDRQQLIPVARETWEGIKVVINEVINQINKQKLSKESTKLNISPEKCKDFNSNCKTWIDNQNDICKKAFSAMIASCPLSCNFCSPQ</sequence>
<accession>A0AAF5CS72</accession>
<dbReference type="PANTHER" id="PTHR11705">
    <property type="entry name" value="PROTEASE FAMILY M14 CARBOXYPEPTIDASE A,B"/>
    <property type="match status" value="1"/>
</dbReference>
<dbReference type="InterPro" id="IPR000834">
    <property type="entry name" value="Peptidase_M14"/>
</dbReference>
<dbReference type="CDD" id="cd00637">
    <property type="entry name" value="7tm_classA_rhodopsin-like"/>
    <property type="match status" value="1"/>
</dbReference>
<dbReference type="AlphaFoldDB" id="A0AAF5CS72"/>
<dbReference type="Proteomes" id="UP000035681">
    <property type="component" value="Unplaced"/>
</dbReference>
<comment type="cofactor">
    <cofactor evidence="1">
        <name>Zn(2+)</name>
        <dbReference type="ChEBI" id="CHEBI:29105"/>
    </cofactor>
</comment>
<evidence type="ECO:0000256" key="3">
    <source>
        <dbReference type="ARBA" id="ARBA00005988"/>
    </source>
</evidence>
<dbReference type="InterPro" id="IPR057247">
    <property type="entry name" value="CARBOXYPEPT_ZN_2"/>
</dbReference>
<keyword evidence="12" id="KW-0482">Metalloprotease</keyword>
<proteinExistence type="inferred from homology"/>
<dbReference type="CDD" id="cd03860">
    <property type="entry name" value="M14_CP_A-B_like"/>
    <property type="match status" value="1"/>
</dbReference>
<comment type="similarity">
    <text evidence="3 16">Belongs to the peptidase M14 family.</text>
</comment>
<dbReference type="GO" id="GO:0016020">
    <property type="term" value="C:membrane"/>
    <property type="evidence" value="ECO:0007669"/>
    <property type="project" value="UniProtKB-SubCell"/>
</dbReference>
<evidence type="ECO:0000256" key="1">
    <source>
        <dbReference type="ARBA" id="ARBA00001947"/>
    </source>
</evidence>
<organism evidence="21 22">
    <name type="scientific">Strongyloides stercoralis</name>
    <name type="common">Threadworm</name>
    <dbReference type="NCBI Taxonomy" id="6248"/>
    <lineage>
        <taxon>Eukaryota</taxon>
        <taxon>Metazoa</taxon>
        <taxon>Ecdysozoa</taxon>
        <taxon>Nematoda</taxon>
        <taxon>Chromadorea</taxon>
        <taxon>Rhabditida</taxon>
        <taxon>Tylenchina</taxon>
        <taxon>Panagrolaimomorpha</taxon>
        <taxon>Strongyloidoidea</taxon>
        <taxon>Strongyloididae</taxon>
        <taxon>Strongyloides</taxon>
    </lineage>
</organism>
<evidence type="ECO:0000256" key="13">
    <source>
        <dbReference type="ARBA" id="ARBA00023136"/>
    </source>
</evidence>
<feature type="transmembrane region" description="Helical" evidence="17">
    <location>
        <begin position="233"/>
        <end position="254"/>
    </location>
</feature>
<dbReference type="Gene3D" id="3.40.630.10">
    <property type="entry name" value="Zn peptidases"/>
    <property type="match status" value="1"/>
</dbReference>
<evidence type="ECO:0000256" key="8">
    <source>
        <dbReference type="ARBA" id="ARBA00022729"/>
    </source>
</evidence>
<reference evidence="22" key="1">
    <citation type="submission" date="2024-02" db="UniProtKB">
        <authorList>
            <consortium name="WormBaseParasite"/>
        </authorList>
    </citation>
    <scope>IDENTIFICATION</scope>
</reference>
<comment type="caution">
    <text evidence="15">Lacks conserved residue(s) required for the propagation of feature annotation.</text>
</comment>
<dbReference type="Gene3D" id="3.30.70.340">
    <property type="entry name" value="Metallocarboxypeptidase-like"/>
    <property type="match status" value="1"/>
</dbReference>
<evidence type="ECO:0000259" key="18">
    <source>
        <dbReference type="PROSITE" id="PS50262"/>
    </source>
</evidence>
<evidence type="ECO:0000256" key="10">
    <source>
        <dbReference type="ARBA" id="ARBA00022833"/>
    </source>
</evidence>
<dbReference type="SUPFAM" id="SSF54897">
    <property type="entry name" value="Protease propeptides/inhibitors"/>
    <property type="match status" value="1"/>
</dbReference>
<dbReference type="PRINTS" id="PR00765">
    <property type="entry name" value="CRBOXYPTASEA"/>
</dbReference>
<dbReference type="GO" id="GO:0004181">
    <property type="term" value="F:metallocarboxypeptidase activity"/>
    <property type="evidence" value="ECO:0007669"/>
    <property type="project" value="InterPro"/>
</dbReference>
<dbReference type="WBParaSite" id="TCONS_00000954.p1">
    <property type="protein sequence ID" value="TCONS_00000954.p1"/>
    <property type="gene ID" value="XLOC_000902"/>
</dbReference>
<feature type="transmembrane region" description="Helical" evidence="17">
    <location>
        <begin position="290"/>
        <end position="312"/>
    </location>
</feature>
<evidence type="ECO:0000256" key="15">
    <source>
        <dbReference type="PROSITE-ProRule" id="PRU01005"/>
    </source>
</evidence>
<keyword evidence="4" id="KW-0121">Carboxypeptidase</keyword>
<feature type="domain" description="G-protein coupled receptors family 1 profile" evidence="18">
    <location>
        <begin position="78"/>
        <end position="338"/>
    </location>
</feature>
<evidence type="ECO:0000259" key="19">
    <source>
        <dbReference type="PROSITE" id="PS51670"/>
    </source>
</evidence>
<feature type="transmembrane region" description="Helical" evidence="17">
    <location>
        <begin position="102"/>
        <end position="125"/>
    </location>
</feature>
<evidence type="ECO:0000256" key="6">
    <source>
        <dbReference type="ARBA" id="ARBA00022692"/>
    </source>
</evidence>
<name>A0AAF5CS72_STRER</name>
<dbReference type="SUPFAM" id="SSF81321">
    <property type="entry name" value="Family A G protein-coupled receptor-like"/>
    <property type="match status" value="1"/>
</dbReference>
<evidence type="ECO:0000256" key="17">
    <source>
        <dbReference type="SAM" id="Phobius"/>
    </source>
</evidence>
<keyword evidence="8" id="KW-0732">Signal</keyword>
<evidence type="ECO:0000256" key="2">
    <source>
        <dbReference type="ARBA" id="ARBA00004370"/>
    </source>
</evidence>
<keyword evidence="5" id="KW-0645">Protease</keyword>
<dbReference type="GO" id="GO:0006508">
    <property type="term" value="P:proteolysis"/>
    <property type="evidence" value="ECO:0007669"/>
    <property type="project" value="UniProtKB-KW"/>
</dbReference>
<dbReference type="GO" id="GO:0005615">
    <property type="term" value="C:extracellular space"/>
    <property type="evidence" value="ECO:0007669"/>
    <property type="project" value="TreeGrafter"/>
</dbReference>
<dbReference type="Pfam" id="PF02244">
    <property type="entry name" value="Propep_M14"/>
    <property type="match status" value="1"/>
</dbReference>
<dbReference type="SUPFAM" id="SSF53187">
    <property type="entry name" value="Zn-dependent exopeptidases"/>
    <property type="match status" value="1"/>
</dbReference>
<dbReference type="PROSITE" id="PS00133">
    <property type="entry name" value="CARBOXYPEPT_ZN_2"/>
    <property type="match status" value="1"/>
</dbReference>
<evidence type="ECO:0000259" key="20">
    <source>
        <dbReference type="PROSITE" id="PS52035"/>
    </source>
</evidence>
<dbReference type="GO" id="GO:0008270">
    <property type="term" value="F:zinc ion binding"/>
    <property type="evidence" value="ECO:0007669"/>
    <property type="project" value="InterPro"/>
</dbReference>
<feature type="domain" description="ShKT" evidence="19">
    <location>
        <begin position="827"/>
        <end position="863"/>
    </location>
</feature>
<dbReference type="SMART" id="SM00631">
    <property type="entry name" value="Zn_pept"/>
    <property type="match status" value="1"/>
</dbReference>
<dbReference type="InterPro" id="IPR003146">
    <property type="entry name" value="M14A_act_pep"/>
</dbReference>